<organism evidence="1 2">
    <name type="scientific">Burkholderia lata (strain ATCC 17760 / DSM 23089 / LMG 22485 / NCIMB 9086 / R18194 / 383)</name>
    <dbReference type="NCBI Taxonomy" id="482957"/>
    <lineage>
        <taxon>Bacteria</taxon>
        <taxon>Pseudomonadati</taxon>
        <taxon>Pseudomonadota</taxon>
        <taxon>Betaproteobacteria</taxon>
        <taxon>Burkholderiales</taxon>
        <taxon>Burkholderiaceae</taxon>
        <taxon>Burkholderia</taxon>
        <taxon>Burkholderia cepacia complex</taxon>
    </lineage>
</organism>
<dbReference type="AlphaFoldDB" id="A0A6P2Q9I3"/>
<reference evidence="1 2" key="1">
    <citation type="submission" date="2019-09" db="EMBL/GenBank/DDBJ databases">
        <authorList>
            <person name="Depoorter E."/>
        </authorList>
    </citation>
    <scope>NUCLEOTIDE SEQUENCE [LARGE SCALE GENOMIC DNA]</scope>
    <source>
        <strain evidence="1">LMG 6863</strain>
    </source>
</reference>
<name>A0A6P2Q9I3_BURL3</name>
<proteinExistence type="predicted"/>
<accession>A0A6P2Q9I3</accession>
<protein>
    <submittedName>
        <fullName evidence="1">Electron transfer flavoprotein subunit beta</fullName>
    </submittedName>
</protein>
<sequence length="72" mass="7586">MYNTVAANTMLVTLTEVDIHVLIAGLNTGEVADAAPSRMLVADALQLAEGIVENIEATVLTITKCHLHILAS</sequence>
<gene>
    <name evidence="1" type="ORF">BLA6863_05637</name>
</gene>
<evidence type="ECO:0000313" key="2">
    <source>
        <dbReference type="Proteomes" id="UP000494170"/>
    </source>
</evidence>
<dbReference type="RefSeq" id="WP_174945145.1">
    <property type="nucleotide sequence ID" value="NZ_CABVPY010000047.1"/>
</dbReference>
<evidence type="ECO:0000313" key="1">
    <source>
        <dbReference type="EMBL" id="VWC16650.1"/>
    </source>
</evidence>
<dbReference type="Proteomes" id="UP000494170">
    <property type="component" value="Unassembled WGS sequence"/>
</dbReference>
<dbReference type="EMBL" id="CABVPY010000047">
    <property type="protein sequence ID" value="VWC16650.1"/>
    <property type="molecule type" value="Genomic_DNA"/>
</dbReference>